<comment type="caution">
    <text evidence="7">The sequence shown here is derived from an EMBL/GenBank/DDBJ whole genome shotgun (WGS) entry which is preliminary data.</text>
</comment>
<proteinExistence type="inferred from homology"/>
<dbReference type="GO" id="GO:0008483">
    <property type="term" value="F:transaminase activity"/>
    <property type="evidence" value="ECO:0007669"/>
    <property type="project" value="UniProtKB-KW"/>
</dbReference>
<keyword evidence="7" id="KW-0032">Aminotransferase</keyword>
<dbReference type="PIRSF" id="PIRSF005572">
    <property type="entry name" value="NifS"/>
    <property type="match status" value="1"/>
</dbReference>
<keyword evidence="8" id="KW-1185">Reference proteome</keyword>
<gene>
    <name evidence="7" type="ORF">ACFPU1_02460</name>
</gene>
<evidence type="ECO:0000256" key="4">
    <source>
        <dbReference type="ARBA" id="ARBA00022898"/>
    </source>
</evidence>
<dbReference type="SUPFAM" id="SSF53383">
    <property type="entry name" value="PLP-dependent transferases"/>
    <property type="match status" value="1"/>
</dbReference>
<protein>
    <recommendedName>
        <fullName evidence="3">cysteine desulfurase</fullName>
        <ecNumber evidence="3">2.8.1.7</ecNumber>
    </recommendedName>
</protein>
<dbReference type="Pfam" id="PF00266">
    <property type="entry name" value="Aminotran_5"/>
    <property type="match status" value="1"/>
</dbReference>
<dbReference type="InterPro" id="IPR015424">
    <property type="entry name" value="PyrdxlP-dep_Trfase"/>
</dbReference>
<dbReference type="Proteomes" id="UP001596142">
    <property type="component" value="Unassembled WGS sequence"/>
</dbReference>
<evidence type="ECO:0000256" key="3">
    <source>
        <dbReference type="ARBA" id="ARBA00012239"/>
    </source>
</evidence>
<dbReference type="NCBIfam" id="TIGR01977">
    <property type="entry name" value="am_tr_V_EF2568"/>
    <property type="match status" value="1"/>
</dbReference>
<name>A0ABW0YLN6_9BACI</name>
<evidence type="ECO:0000256" key="1">
    <source>
        <dbReference type="ARBA" id="ARBA00001933"/>
    </source>
</evidence>
<dbReference type="EMBL" id="JBHSOZ010000002">
    <property type="protein sequence ID" value="MFC5711637.1"/>
    <property type="molecule type" value="Genomic_DNA"/>
</dbReference>
<evidence type="ECO:0000256" key="5">
    <source>
        <dbReference type="ARBA" id="ARBA00050776"/>
    </source>
</evidence>
<dbReference type="InterPro" id="IPR016454">
    <property type="entry name" value="Cysteine_dSase"/>
</dbReference>
<sequence>MIYLDHAASSYPKPEMVAKEMASAVMDYGANPGRSGHELSRKAAEKISDTRKLLARMFEAPSAEYVIFTQGATMSLNMAIKGLSWGHGDHVISTAFEHNAVRRPLEFLKREYGVKITYIEADLNGKMSVSALEDSITENTKAIVTTHGSNVTGTIVDLSNIDTLVKEKNLTWIVDASQTAGVIPLSMKKLSIDLAAIPAHKGLLGPQGVGALLLSKKVQIDPLIHGGTGSFSSEEDMPDKLPFTYEGGTLNTPGIAGWHEGLKEVERLGEKAIYEHEKSLAEFVLQELKKMPEYKAFGPGQGRERLGVLSFLLDGVDSQEIAAVLDSHYNIAVRGGVHCSPLLHQQLETADCGLIRVSFGPYNTKKEAEELLAALEEIRDGFLL</sequence>
<dbReference type="PANTHER" id="PTHR43586">
    <property type="entry name" value="CYSTEINE DESULFURASE"/>
    <property type="match status" value="1"/>
</dbReference>
<reference evidence="8" key="1">
    <citation type="journal article" date="2019" name="Int. J. Syst. Evol. Microbiol.">
        <title>The Global Catalogue of Microorganisms (GCM) 10K type strain sequencing project: providing services to taxonomists for standard genome sequencing and annotation.</title>
        <authorList>
            <consortium name="The Broad Institute Genomics Platform"/>
            <consortium name="The Broad Institute Genome Sequencing Center for Infectious Disease"/>
            <person name="Wu L."/>
            <person name="Ma J."/>
        </authorList>
    </citation>
    <scope>NUCLEOTIDE SEQUENCE [LARGE SCALE GENOMIC DNA]</scope>
    <source>
        <strain evidence="8">CECT 7184</strain>
    </source>
</reference>
<comment type="similarity">
    <text evidence="2">Belongs to the class-V pyridoxal-phosphate-dependent aminotransferase family. Csd subfamily.</text>
</comment>
<accession>A0ABW0YLN6</accession>
<keyword evidence="4" id="KW-0663">Pyridoxal phosphate</keyword>
<dbReference type="Gene3D" id="3.40.640.10">
    <property type="entry name" value="Type I PLP-dependent aspartate aminotransferase-like (Major domain)"/>
    <property type="match status" value="1"/>
</dbReference>
<dbReference type="InterPro" id="IPR015421">
    <property type="entry name" value="PyrdxlP-dep_Trfase_major"/>
</dbReference>
<evidence type="ECO:0000256" key="2">
    <source>
        <dbReference type="ARBA" id="ARBA00010447"/>
    </source>
</evidence>
<organism evidence="7 8">
    <name type="scientific">Thalassorhabdus alkalitolerans</name>
    <dbReference type="NCBI Taxonomy" id="2282697"/>
    <lineage>
        <taxon>Bacteria</taxon>
        <taxon>Bacillati</taxon>
        <taxon>Bacillota</taxon>
        <taxon>Bacilli</taxon>
        <taxon>Bacillales</taxon>
        <taxon>Bacillaceae</taxon>
        <taxon>Thalassorhabdus</taxon>
    </lineage>
</organism>
<feature type="domain" description="Aminotransferase class V" evidence="6">
    <location>
        <begin position="2"/>
        <end position="371"/>
    </location>
</feature>
<dbReference type="InterPro" id="IPR015422">
    <property type="entry name" value="PyrdxlP-dep_Trfase_small"/>
</dbReference>
<keyword evidence="7" id="KW-0808">Transferase</keyword>
<dbReference type="InterPro" id="IPR010969">
    <property type="entry name" value="Cys_dSase-rel_unknwn_funct"/>
</dbReference>
<dbReference type="Gene3D" id="3.90.1150.10">
    <property type="entry name" value="Aspartate Aminotransferase, domain 1"/>
    <property type="match status" value="1"/>
</dbReference>
<evidence type="ECO:0000313" key="8">
    <source>
        <dbReference type="Proteomes" id="UP001596142"/>
    </source>
</evidence>
<evidence type="ECO:0000313" key="7">
    <source>
        <dbReference type="EMBL" id="MFC5711637.1"/>
    </source>
</evidence>
<dbReference type="InterPro" id="IPR000192">
    <property type="entry name" value="Aminotrans_V_dom"/>
</dbReference>
<dbReference type="PANTHER" id="PTHR43586:SF4">
    <property type="entry name" value="ISOPENICILLIN N EPIMERASE"/>
    <property type="match status" value="1"/>
</dbReference>
<comment type="cofactor">
    <cofactor evidence="1">
        <name>pyridoxal 5'-phosphate</name>
        <dbReference type="ChEBI" id="CHEBI:597326"/>
    </cofactor>
</comment>
<dbReference type="RefSeq" id="WP_385938132.1">
    <property type="nucleotide sequence ID" value="NZ_JBHSOZ010000002.1"/>
</dbReference>
<comment type="catalytic activity">
    <reaction evidence="5">
        <text>(sulfur carrier)-H + L-cysteine = (sulfur carrier)-SH + L-alanine</text>
        <dbReference type="Rhea" id="RHEA:43892"/>
        <dbReference type="Rhea" id="RHEA-COMP:14737"/>
        <dbReference type="Rhea" id="RHEA-COMP:14739"/>
        <dbReference type="ChEBI" id="CHEBI:29917"/>
        <dbReference type="ChEBI" id="CHEBI:35235"/>
        <dbReference type="ChEBI" id="CHEBI:57972"/>
        <dbReference type="ChEBI" id="CHEBI:64428"/>
        <dbReference type="EC" id="2.8.1.7"/>
    </reaction>
</comment>
<evidence type="ECO:0000259" key="6">
    <source>
        <dbReference type="Pfam" id="PF00266"/>
    </source>
</evidence>
<dbReference type="EC" id="2.8.1.7" evidence="3"/>